<feature type="region of interest" description="Disordered" evidence="1">
    <location>
        <begin position="39"/>
        <end position="60"/>
    </location>
</feature>
<comment type="caution">
    <text evidence="2">The sequence shown here is derived from an EMBL/GenBank/DDBJ whole genome shotgun (WGS) entry which is preliminary data.</text>
</comment>
<sequence>MPPSMDVRLMAPRKKEPRRSRYGRALRSVSTWWASEKPEGFASVQKPRAGITKKRRTRRSVLWKPRAHKRVQEMSVTSFAGQTDDSDIKEARCSAVPTGRSKPVTRSKAGEQESESSSNWVGGNETSVQKKGRARKILADSGIARVVRKLVF</sequence>
<name>A0A2V3J0T9_9FLOR</name>
<feature type="compositionally biased region" description="Basic residues" evidence="1">
    <location>
        <begin position="51"/>
        <end position="60"/>
    </location>
</feature>
<evidence type="ECO:0000313" key="3">
    <source>
        <dbReference type="Proteomes" id="UP000247409"/>
    </source>
</evidence>
<gene>
    <name evidence="2" type="ORF">BWQ96_02355</name>
</gene>
<feature type="region of interest" description="Disordered" evidence="1">
    <location>
        <begin position="75"/>
        <end position="133"/>
    </location>
</feature>
<organism evidence="2 3">
    <name type="scientific">Gracilariopsis chorda</name>
    <dbReference type="NCBI Taxonomy" id="448386"/>
    <lineage>
        <taxon>Eukaryota</taxon>
        <taxon>Rhodophyta</taxon>
        <taxon>Florideophyceae</taxon>
        <taxon>Rhodymeniophycidae</taxon>
        <taxon>Gracilariales</taxon>
        <taxon>Gracilariaceae</taxon>
        <taxon>Gracilariopsis</taxon>
    </lineage>
</organism>
<protein>
    <submittedName>
        <fullName evidence="2">Uncharacterized protein</fullName>
    </submittedName>
</protein>
<feature type="region of interest" description="Disordered" evidence="1">
    <location>
        <begin position="1"/>
        <end position="25"/>
    </location>
</feature>
<dbReference type="Proteomes" id="UP000247409">
    <property type="component" value="Unassembled WGS sequence"/>
</dbReference>
<dbReference type="AlphaFoldDB" id="A0A2V3J0T9"/>
<accession>A0A2V3J0T9</accession>
<reference evidence="2 3" key="1">
    <citation type="journal article" date="2018" name="Mol. Biol. Evol.">
        <title>Analysis of the draft genome of the red seaweed Gracilariopsis chorda provides insights into genome size evolution in Rhodophyta.</title>
        <authorList>
            <person name="Lee J."/>
            <person name="Yang E.C."/>
            <person name="Graf L."/>
            <person name="Yang J.H."/>
            <person name="Qiu H."/>
            <person name="Zel Zion U."/>
            <person name="Chan C.X."/>
            <person name="Stephens T.G."/>
            <person name="Weber A.P.M."/>
            <person name="Boo G.H."/>
            <person name="Boo S.M."/>
            <person name="Kim K.M."/>
            <person name="Shin Y."/>
            <person name="Jung M."/>
            <person name="Lee S.J."/>
            <person name="Yim H.S."/>
            <person name="Lee J.H."/>
            <person name="Bhattacharya D."/>
            <person name="Yoon H.S."/>
        </authorList>
    </citation>
    <scope>NUCLEOTIDE SEQUENCE [LARGE SCALE GENOMIC DNA]</scope>
    <source>
        <strain evidence="2 3">SKKU-2015</strain>
        <tissue evidence="2">Whole body</tissue>
    </source>
</reference>
<dbReference type="EMBL" id="NBIV01000018">
    <property type="protein sequence ID" value="PXF47969.1"/>
    <property type="molecule type" value="Genomic_DNA"/>
</dbReference>
<evidence type="ECO:0000256" key="1">
    <source>
        <dbReference type="SAM" id="MobiDB-lite"/>
    </source>
</evidence>
<proteinExistence type="predicted"/>
<feature type="compositionally biased region" description="Basic residues" evidence="1">
    <location>
        <begin position="11"/>
        <end position="24"/>
    </location>
</feature>
<keyword evidence="3" id="KW-1185">Reference proteome</keyword>
<feature type="compositionally biased region" description="Polar residues" evidence="1">
    <location>
        <begin position="115"/>
        <end position="129"/>
    </location>
</feature>
<evidence type="ECO:0000313" key="2">
    <source>
        <dbReference type="EMBL" id="PXF47969.1"/>
    </source>
</evidence>